<dbReference type="Proteomes" id="UP000025227">
    <property type="component" value="Unplaced"/>
</dbReference>
<protein>
    <submittedName>
        <fullName evidence="2">GIY-YIG domain-containing protein</fullName>
    </submittedName>
</protein>
<accession>A0A7I4YFJ8</accession>
<name>A0A7I4YFJ8_HAECO</name>
<dbReference type="InterPro" id="IPR035901">
    <property type="entry name" value="GIY-YIG_endonuc_sf"/>
</dbReference>
<dbReference type="Gene3D" id="3.40.1440.10">
    <property type="entry name" value="GIY-YIG endonuclease"/>
    <property type="match status" value="1"/>
</dbReference>
<reference evidence="2" key="1">
    <citation type="submission" date="2020-12" db="UniProtKB">
        <authorList>
            <consortium name="WormBaseParasite"/>
        </authorList>
    </citation>
    <scope>IDENTIFICATION</scope>
    <source>
        <strain evidence="2">MHco3</strain>
    </source>
</reference>
<keyword evidence="1" id="KW-1185">Reference proteome</keyword>
<dbReference type="WBParaSite" id="HCON_00090060-00001">
    <property type="protein sequence ID" value="HCON_00090060-00001"/>
    <property type="gene ID" value="HCON_00090060"/>
</dbReference>
<organism evidence="1 2">
    <name type="scientific">Haemonchus contortus</name>
    <name type="common">Barber pole worm</name>
    <dbReference type="NCBI Taxonomy" id="6289"/>
    <lineage>
        <taxon>Eukaryota</taxon>
        <taxon>Metazoa</taxon>
        <taxon>Ecdysozoa</taxon>
        <taxon>Nematoda</taxon>
        <taxon>Chromadorea</taxon>
        <taxon>Rhabditida</taxon>
        <taxon>Rhabditina</taxon>
        <taxon>Rhabditomorpha</taxon>
        <taxon>Strongyloidea</taxon>
        <taxon>Trichostrongylidae</taxon>
        <taxon>Haemonchus</taxon>
    </lineage>
</organism>
<dbReference type="OMA" id="QQTYIGE"/>
<dbReference type="OrthoDB" id="5847909at2759"/>
<evidence type="ECO:0000313" key="2">
    <source>
        <dbReference type="WBParaSite" id="HCON_00090060-00001"/>
    </source>
</evidence>
<proteinExistence type="predicted"/>
<sequence>MPADLATLNHQQTYIGETGRQLAVRTKEHLAGMRRGSLMTPLGRHKTEEHSNNNFEIKCTILAQETEISARKALEAFWIFQRNPKMNGRDECPSITNDLLPYIPHCEL</sequence>
<evidence type="ECO:0000313" key="1">
    <source>
        <dbReference type="Proteomes" id="UP000025227"/>
    </source>
</evidence>
<dbReference type="AlphaFoldDB" id="A0A7I4YFJ8"/>